<dbReference type="InterPro" id="IPR020845">
    <property type="entry name" value="AMP-binding_CS"/>
</dbReference>
<evidence type="ECO:0000256" key="1">
    <source>
        <dbReference type="ARBA" id="ARBA00004275"/>
    </source>
</evidence>
<proteinExistence type="predicted"/>
<dbReference type="Proteomes" id="UP000015102">
    <property type="component" value="Unassembled WGS sequence"/>
</dbReference>
<dbReference type="Pfam" id="PF00501">
    <property type="entry name" value="AMP-binding"/>
    <property type="match status" value="1"/>
</dbReference>
<evidence type="ECO:0000256" key="2">
    <source>
        <dbReference type="ARBA" id="ARBA00023140"/>
    </source>
</evidence>
<dbReference type="HOGENOM" id="CLU_1422995_0_0_1"/>
<dbReference type="EnsemblMetazoa" id="MESCA006426-RA">
    <property type="protein sequence ID" value="MESCA006426-PA"/>
    <property type="gene ID" value="MESCA006426"/>
</dbReference>
<dbReference type="PANTHER" id="PTHR24096:SF353">
    <property type="entry name" value="GH16244P-RELATED"/>
    <property type="match status" value="1"/>
</dbReference>
<dbReference type="AlphaFoldDB" id="T1GRY0"/>
<dbReference type="InterPro" id="IPR042099">
    <property type="entry name" value="ANL_N_sf"/>
</dbReference>
<feature type="domain" description="AMP-dependent synthetase/ligase" evidence="3">
    <location>
        <begin position="4"/>
        <end position="191"/>
    </location>
</feature>
<dbReference type="PROSITE" id="PS00455">
    <property type="entry name" value="AMP_BINDING"/>
    <property type="match status" value="1"/>
</dbReference>
<keyword evidence="5" id="KW-1185">Reference proteome</keyword>
<dbReference type="InterPro" id="IPR000873">
    <property type="entry name" value="AMP-dep_synth/lig_dom"/>
</dbReference>
<dbReference type="PANTHER" id="PTHR24096">
    <property type="entry name" value="LONG-CHAIN-FATTY-ACID--COA LIGASE"/>
    <property type="match status" value="1"/>
</dbReference>
<protein>
    <recommendedName>
        <fullName evidence="3">AMP-dependent synthetase/ligase domain-containing protein</fullName>
    </recommendedName>
</protein>
<dbReference type="STRING" id="36166.T1GRY0"/>
<dbReference type="GO" id="GO:0004467">
    <property type="term" value="F:long-chain fatty acid-CoA ligase activity"/>
    <property type="evidence" value="ECO:0007669"/>
    <property type="project" value="TreeGrafter"/>
</dbReference>
<dbReference type="GO" id="GO:0046949">
    <property type="term" value="P:fatty-acyl-CoA biosynthetic process"/>
    <property type="evidence" value="ECO:0007669"/>
    <property type="project" value="TreeGrafter"/>
</dbReference>
<evidence type="ECO:0000313" key="4">
    <source>
        <dbReference type="EnsemblMetazoa" id="MESCA006426-PA"/>
    </source>
</evidence>
<sequence>MSIKVALSLLDLDLKQTDFIGIMASNTSYLMPLCYGSCFAAIPFHPVDVTFDKEVVSHCWGKSRPKVIFCDASVYDLVKSVVEELDLNAPIYILKDSVEGVKHIEDMFSNRGNQEIFYKPSQISSGDQTAVILCSSGSTGLPKAVTISHNVMKTIGMLFSETCEDVFLSFSSLFWISGLNSMINTAMTGST</sequence>
<evidence type="ECO:0000259" key="3">
    <source>
        <dbReference type="Pfam" id="PF00501"/>
    </source>
</evidence>
<reference evidence="5" key="1">
    <citation type="submission" date="2013-02" db="EMBL/GenBank/DDBJ databases">
        <authorList>
            <person name="Hughes D."/>
        </authorList>
    </citation>
    <scope>NUCLEOTIDE SEQUENCE</scope>
    <source>
        <strain>Durham</strain>
        <strain evidence="5">NC isolate 2 -- Noor lab</strain>
    </source>
</reference>
<dbReference type="Gene3D" id="3.40.50.12780">
    <property type="entry name" value="N-terminal domain of ligase-like"/>
    <property type="match status" value="1"/>
</dbReference>
<reference evidence="4" key="2">
    <citation type="submission" date="2015-06" db="UniProtKB">
        <authorList>
            <consortium name="EnsemblMetazoa"/>
        </authorList>
    </citation>
    <scope>IDENTIFICATION</scope>
</reference>
<keyword evidence="2" id="KW-0576">Peroxisome</keyword>
<dbReference type="EMBL" id="CAQQ02102522">
    <property type="status" value="NOT_ANNOTATED_CDS"/>
    <property type="molecule type" value="Genomic_DNA"/>
</dbReference>
<dbReference type="SUPFAM" id="SSF56801">
    <property type="entry name" value="Acetyl-CoA synthetase-like"/>
    <property type="match status" value="1"/>
</dbReference>
<comment type="subcellular location">
    <subcellularLocation>
        <location evidence="1">Peroxisome</location>
    </subcellularLocation>
</comment>
<evidence type="ECO:0000313" key="5">
    <source>
        <dbReference type="Proteomes" id="UP000015102"/>
    </source>
</evidence>
<organism evidence="4 5">
    <name type="scientific">Megaselia scalaris</name>
    <name type="common">Humpbacked fly</name>
    <name type="synonym">Phora scalaris</name>
    <dbReference type="NCBI Taxonomy" id="36166"/>
    <lineage>
        <taxon>Eukaryota</taxon>
        <taxon>Metazoa</taxon>
        <taxon>Ecdysozoa</taxon>
        <taxon>Arthropoda</taxon>
        <taxon>Hexapoda</taxon>
        <taxon>Insecta</taxon>
        <taxon>Pterygota</taxon>
        <taxon>Neoptera</taxon>
        <taxon>Endopterygota</taxon>
        <taxon>Diptera</taxon>
        <taxon>Brachycera</taxon>
        <taxon>Muscomorpha</taxon>
        <taxon>Platypezoidea</taxon>
        <taxon>Phoridae</taxon>
        <taxon>Megaseliini</taxon>
        <taxon>Megaselia</taxon>
    </lineage>
</organism>
<dbReference type="GO" id="GO:0005777">
    <property type="term" value="C:peroxisome"/>
    <property type="evidence" value="ECO:0007669"/>
    <property type="project" value="UniProtKB-SubCell"/>
</dbReference>
<accession>T1GRY0</accession>
<name>T1GRY0_MEGSC</name>